<dbReference type="Proteomes" id="UP000831859">
    <property type="component" value="Chromosome"/>
</dbReference>
<keyword evidence="2 4" id="KW-0012">Acyltransferase</keyword>
<dbReference type="Gene3D" id="3.30.70.250">
    <property type="entry name" value="Malonyl-CoA ACP transacylase, ACP-binding"/>
    <property type="match status" value="1"/>
</dbReference>
<organism evidence="6 7">
    <name type="scientific">Apilactobacillus apisilvae</name>
    <dbReference type="NCBI Taxonomy" id="2923364"/>
    <lineage>
        <taxon>Bacteria</taxon>
        <taxon>Bacillati</taxon>
        <taxon>Bacillota</taxon>
        <taxon>Bacilli</taxon>
        <taxon>Lactobacillales</taxon>
        <taxon>Lactobacillaceae</taxon>
        <taxon>Apilactobacillus</taxon>
    </lineage>
</organism>
<dbReference type="InterPro" id="IPR001227">
    <property type="entry name" value="Ac_transferase_dom_sf"/>
</dbReference>
<keyword evidence="1 4" id="KW-0808">Transferase</keyword>
<comment type="similarity">
    <text evidence="4">Belongs to the fabD family.</text>
</comment>
<dbReference type="EC" id="2.3.1.39" evidence="4"/>
<dbReference type="PANTHER" id="PTHR42681">
    <property type="entry name" value="MALONYL-COA-ACYL CARRIER PROTEIN TRANSACYLASE, MITOCHONDRIAL"/>
    <property type="match status" value="1"/>
</dbReference>
<dbReference type="NCBIfam" id="TIGR00128">
    <property type="entry name" value="fabD"/>
    <property type="match status" value="1"/>
</dbReference>
<dbReference type="Pfam" id="PF00698">
    <property type="entry name" value="Acyl_transf_1"/>
    <property type="match status" value="1"/>
</dbReference>
<dbReference type="SMART" id="SM00827">
    <property type="entry name" value="PKS_AT"/>
    <property type="match status" value="1"/>
</dbReference>
<feature type="domain" description="Malonyl-CoA:ACP transacylase (MAT)" evidence="5">
    <location>
        <begin position="6"/>
        <end position="292"/>
    </location>
</feature>
<evidence type="ECO:0000256" key="3">
    <source>
        <dbReference type="ARBA" id="ARBA00048462"/>
    </source>
</evidence>
<evidence type="ECO:0000256" key="2">
    <source>
        <dbReference type="ARBA" id="ARBA00023315"/>
    </source>
</evidence>
<dbReference type="RefSeq" id="WP_249510476.1">
    <property type="nucleotide sequence ID" value="NZ_CP093362.1"/>
</dbReference>
<evidence type="ECO:0000256" key="1">
    <source>
        <dbReference type="ARBA" id="ARBA00022679"/>
    </source>
</evidence>
<dbReference type="GO" id="GO:0004314">
    <property type="term" value="F:[acyl-carrier-protein] S-malonyltransferase activity"/>
    <property type="evidence" value="ECO:0007669"/>
    <property type="project" value="UniProtKB-EC"/>
</dbReference>
<dbReference type="InterPro" id="IPR024925">
    <property type="entry name" value="Malonyl_CoA-ACP_transAc"/>
</dbReference>
<dbReference type="InterPro" id="IPR014043">
    <property type="entry name" value="Acyl_transferase_dom"/>
</dbReference>
<dbReference type="EMBL" id="CP093362">
    <property type="protein sequence ID" value="UQS84490.1"/>
    <property type="molecule type" value="Genomic_DNA"/>
</dbReference>
<evidence type="ECO:0000313" key="7">
    <source>
        <dbReference type="Proteomes" id="UP000831859"/>
    </source>
</evidence>
<evidence type="ECO:0000259" key="5">
    <source>
        <dbReference type="SMART" id="SM00827"/>
    </source>
</evidence>
<reference evidence="6 7" key="1">
    <citation type="journal article" date="2022" name="Int. J. Syst. Evol. Microbiol.">
        <title>Apilactobacillus apisilvae sp. nov., Nicolia spurrieriana gen. nov. sp. nov., Bombilactobacillus folatiphilus sp. nov. and Bombilactobacillus thymidiniphilus sp. nov., four new lactic acid bacterial isolates from stingless bees Tetragonula carbonaria and Austroplebeia australis.</title>
        <authorList>
            <person name="Oliphant S.A."/>
            <person name="Watson-Haigh N.S."/>
            <person name="Sumby K.M."/>
            <person name="Gardner J."/>
            <person name="Groom S."/>
            <person name="Jiranek V."/>
        </authorList>
    </citation>
    <scope>NUCLEOTIDE SEQUENCE [LARGE SCALE GENOMIC DNA]</scope>
    <source>
        <strain evidence="6 7">SG5_A10</strain>
    </source>
</reference>
<evidence type="ECO:0000256" key="4">
    <source>
        <dbReference type="PIRNR" id="PIRNR000446"/>
    </source>
</evidence>
<evidence type="ECO:0000313" key="6">
    <source>
        <dbReference type="EMBL" id="UQS84490.1"/>
    </source>
</evidence>
<gene>
    <name evidence="6" type="primary">fabD</name>
    <name evidence="6" type="ORF">MOO46_04345</name>
</gene>
<accession>A0ABY4PFR6</accession>
<dbReference type="InterPro" id="IPR016036">
    <property type="entry name" value="Malonyl_transacylase_ACP-bd"/>
</dbReference>
<dbReference type="SUPFAM" id="SSF52151">
    <property type="entry name" value="FabD/lysophospholipase-like"/>
    <property type="match status" value="1"/>
</dbReference>
<dbReference type="InterPro" id="IPR004410">
    <property type="entry name" value="Malonyl_CoA-ACP_transAc_FabD"/>
</dbReference>
<dbReference type="SUPFAM" id="SSF55048">
    <property type="entry name" value="Probable ACP-binding domain of malonyl-CoA ACP transacylase"/>
    <property type="match status" value="1"/>
</dbReference>
<proteinExistence type="inferred from homology"/>
<dbReference type="PANTHER" id="PTHR42681:SF1">
    <property type="entry name" value="MALONYL-COA-ACYL CARRIER PROTEIN TRANSACYLASE, MITOCHONDRIAL"/>
    <property type="match status" value="1"/>
</dbReference>
<dbReference type="InterPro" id="IPR016035">
    <property type="entry name" value="Acyl_Trfase/lysoPLipase"/>
</dbReference>
<dbReference type="Gene3D" id="3.40.366.10">
    <property type="entry name" value="Malonyl-Coenzyme A Acyl Carrier Protein, domain 2"/>
    <property type="match status" value="1"/>
</dbReference>
<comment type="catalytic activity">
    <reaction evidence="3 4">
        <text>holo-[ACP] + malonyl-CoA = malonyl-[ACP] + CoA</text>
        <dbReference type="Rhea" id="RHEA:41792"/>
        <dbReference type="Rhea" id="RHEA-COMP:9623"/>
        <dbReference type="Rhea" id="RHEA-COMP:9685"/>
        <dbReference type="ChEBI" id="CHEBI:57287"/>
        <dbReference type="ChEBI" id="CHEBI:57384"/>
        <dbReference type="ChEBI" id="CHEBI:64479"/>
        <dbReference type="ChEBI" id="CHEBI:78449"/>
        <dbReference type="EC" id="2.3.1.39"/>
    </reaction>
</comment>
<keyword evidence="7" id="KW-1185">Reference proteome</keyword>
<protein>
    <recommendedName>
        <fullName evidence="4">Malonyl CoA-acyl carrier protein transacylase</fullName>
        <ecNumber evidence="4">2.3.1.39</ecNumber>
    </recommendedName>
</protein>
<name>A0ABY4PFR6_9LACO</name>
<dbReference type="PIRSF" id="PIRSF000446">
    <property type="entry name" value="Mct"/>
    <property type="match status" value="1"/>
</dbReference>
<sequence length="299" mass="32662">MNICYLFSGQGSQFKSMGQDLYKSNSIYKDTIDEASKTLDLNLADPDIFDNPNNTQISILTMSVAIHRILADKLDQPVAMMGLSLGEYSALVAAKALSFQSGLKLVHDRSHYMDEAGKQNPGSMAAVLGVSPDFVKDVCDQIDDVYPANYNTKKQTVIGGTKEGVEKAMAELKEKGAKRVIPLKVAVASHTPLMQPASDQLAKRLASVEFNEPEVDVISNTTVKPFNTETIKDTLTNQLINPTHFMQDVASIEDKDIDAFIEIGPGNTLSKLAKKTLKADTYNVESVETLNDLLDKLGE</sequence>
<dbReference type="InterPro" id="IPR050858">
    <property type="entry name" value="Mal-CoA-ACP_Trans/PKS_FabD"/>
</dbReference>